<dbReference type="CDD" id="cd00688">
    <property type="entry name" value="ISOPREN_C2_like"/>
    <property type="match status" value="1"/>
</dbReference>
<dbReference type="EMBL" id="JARRAG010000002">
    <property type="protein sequence ID" value="MDG3005222.1"/>
    <property type="molecule type" value="Genomic_DNA"/>
</dbReference>
<dbReference type="InterPro" id="IPR032696">
    <property type="entry name" value="SQ_cyclase_C"/>
</dbReference>
<dbReference type="RefSeq" id="WP_277861567.1">
    <property type="nucleotide sequence ID" value="NZ_JARRAG010000002.1"/>
</dbReference>
<organism evidence="3 4">
    <name type="scientific">Paludisphaera mucosa</name>
    <dbReference type="NCBI Taxonomy" id="3030827"/>
    <lineage>
        <taxon>Bacteria</taxon>
        <taxon>Pseudomonadati</taxon>
        <taxon>Planctomycetota</taxon>
        <taxon>Planctomycetia</taxon>
        <taxon>Isosphaerales</taxon>
        <taxon>Isosphaeraceae</taxon>
        <taxon>Paludisphaera</taxon>
    </lineage>
</organism>
<feature type="region of interest" description="Disordered" evidence="1">
    <location>
        <begin position="512"/>
        <end position="536"/>
    </location>
</feature>
<dbReference type="Gene3D" id="1.50.10.20">
    <property type="match status" value="2"/>
</dbReference>
<sequence>MRLRELPLRILERVGRAPLAWEGRDIDPGTLRSVPSWGVSLLLHAFALLLLAFLIQHGRVVVPERTFTAELPPGEIADLTSLVEADRSGDPFTDRDDPNPPSMSLGPADPAMKLANQPEIPGLVAFAPDPAGPAPKRDLASSLMGTAPLAGLAANVQAPFSGRSGLGRAELVRREGGTVHSEKSVEDGLAWIVRHQKSDGSWVLNVNDVCQTCPAQQTVISQTGATGLALLPLLGAGYSHTVKSRHQASVRRGLEWLCANQQENGDLHVGGTGISYLYSHAIAAMALCEAYGVSRDPQLQEPARRAIAFIAEAQDPETGGWRYRPGQAGDTSVFGWNIFALRSANLAGLKVPNQTLRGCNDYLNLASVDGKKVMYAYQPNREASPVMTAEALVGRQLMGWSREHPSLIKGAGRVAAHLEKSEDRNIYYWYYATQLLHNMRNKDWERWNPHVREALIRTQIHDDGCPNGSWDPAFPSQDRWGATGGRLFQTSLSILTLEVYYRYLPLYRTADEESMDEPPPPLPLPAEAEAKAEKKI</sequence>
<evidence type="ECO:0000313" key="3">
    <source>
        <dbReference type="EMBL" id="MDG3005222.1"/>
    </source>
</evidence>
<accession>A0ABT6FCG1</accession>
<gene>
    <name evidence="3" type="ORF">PZE19_15645</name>
</gene>
<feature type="compositionally biased region" description="Basic and acidic residues" evidence="1">
    <location>
        <begin position="86"/>
        <end position="98"/>
    </location>
</feature>
<evidence type="ECO:0000259" key="2">
    <source>
        <dbReference type="Pfam" id="PF13243"/>
    </source>
</evidence>
<dbReference type="Proteomes" id="UP001216907">
    <property type="component" value="Unassembled WGS sequence"/>
</dbReference>
<keyword evidence="4" id="KW-1185">Reference proteome</keyword>
<name>A0ABT6FCG1_9BACT</name>
<feature type="region of interest" description="Disordered" evidence="1">
    <location>
        <begin position="86"/>
        <end position="106"/>
    </location>
</feature>
<reference evidence="3 4" key="1">
    <citation type="submission" date="2023-03" db="EMBL/GenBank/DDBJ databases">
        <title>Paludisphaera mucosa sp. nov. a novel planctomycete from northern fen.</title>
        <authorList>
            <person name="Ivanova A."/>
        </authorList>
    </citation>
    <scope>NUCLEOTIDE SEQUENCE [LARGE SCALE GENOMIC DNA]</scope>
    <source>
        <strain evidence="3 4">Pla2</strain>
    </source>
</reference>
<evidence type="ECO:0000256" key="1">
    <source>
        <dbReference type="SAM" id="MobiDB-lite"/>
    </source>
</evidence>
<feature type="domain" description="Squalene cyclase C-terminal" evidence="2">
    <location>
        <begin position="179"/>
        <end position="266"/>
    </location>
</feature>
<comment type="caution">
    <text evidence="3">The sequence shown here is derived from an EMBL/GenBank/DDBJ whole genome shotgun (WGS) entry which is preliminary data.</text>
</comment>
<protein>
    <submittedName>
        <fullName evidence="3">Terpene cyclase/mutase family protein</fullName>
    </submittedName>
</protein>
<dbReference type="InterPro" id="IPR008930">
    <property type="entry name" value="Terpenoid_cyclase/PrenylTrfase"/>
</dbReference>
<dbReference type="Pfam" id="PF13243">
    <property type="entry name" value="SQHop_cyclase_C"/>
    <property type="match status" value="1"/>
</dbReference>
<dbReference type="SUPFAM" id="SSF48239">
    <property type="entry name" value="Terpenoid cyclases/Protein prenyltransferases"/>
    <property type="match status" value="1"/>
</dbReference>
<proteinExistence type="predicted"/>
<evidence type="ECO:0000313" key="4">
    <source>
        <dbReference type="Proteomes" id="UP001216907"/>
    </source>
</evidence>